<name>A0A9X6YKC0_BACCE</name>
<gene>
    <name evidence="1" type="ORF">CN553_23500</name>
</gene>
<reference evidence="1 2" key="1">
    <citation type="submission" date="2017-09" db="EMBL/GenBank/DDBJ databases">
        <title>Large-scale bioinformatics analysis of Bacillus genomes uncovers conserved roles of natural products in bacterial physiology.</title>
        <authorList>
            <consortium name="Agbiome Team Llc"/>
            <person name="Bleich R.M."/>
            <person name="Kirk G.J."/>
            <person name="Santa Maria K.C."/>
            <person name="Allen S.E."/>
            <person name="Farag S."/>
            <person name="Shank E.A."/>
            <person name="Bowers A."/>
        </authorList>
    </citation>
    <scope>NUCLEOTIDE SEQUENCE [LARGE SCALE GENOMIC DNA]</scope>
    <source>
        <strain evidence="1 2">AFS027647</strain>
    </source>
</reference>
<comment type="caution">
    <text evidence="1">The sequence shown here is derived from an EMBL/GenBank/DDBJ whole genome shotgun (WGS) entry which is preliminary data.</text>
</comment>
<sequence>MVLEKTKGICMNLKRIYRIMRKYNLVTKRSKSFWNLLQDLKHLEALECMLPDTLQASLREYQYNECSGTLFFRRHIG</sequence>
<accession>A0A9X6YKC0</accession>
<protein>
    <submittedName>
        <fullName evidence="1">Uncharacterized protein</fullName>
    </submittedName>
</protein>
<evidence type="ECO:0000313" key="1">
    <source>
        <dbReference type="EMBL" id="PEN88362.1"/>
    </source>
</evidence>
<dbReference type="Proteomes" id="UP000220691">
    <property type="component" value="Unassembled WGS sequence"/>
</dbReference>
<proteinExistence type="predicted"/>
<dbReference type="EMBL" id="NUAN01000169">
    <property type="protein sequence ID" value="PEN88362.1"/>
    <property type="molecule type" value="Genomic_DNA"/>
</dbReference>
<organism evidence="1 2">
    <name type="scientific">Bacillus cereus</name>
    <dbReference type="NCBI Taxonomy" id="1396"/>
    <lineage>
        <taxon>Bacteria</taxon>
        <taxon>Bacillati</taxon>
        <taxon>Bacillota</taxon>
        <taxon>Bacilli</taxon>
        <taxon>Bacillales</taxon>
        <taxon>Bacillaceae</taxon>
        <taxon>Bacillus</taxon>
        <taxon>Bacillus cereus group</taxon>
    </lineage>
</organism>
<evidence type="ECO:0000313" key="2">
    <source>
        <dbReference type="Proteomes" id="UP000220691"/>
    </source>
</evidence>
<dbReference type="AlphaFoldDB" id="A0A9X6YKC0"/>